<reference evidence="2 3" key="1">
    <citation type="submission" date="2024-02" db="EMBL/GenBank/DDBJ databases">
        <title>Discinaceae phylogenomics.</title>
        <authorList>
            <person name="Dirks A.C."/>
            <person name="James T.Y."/>
        </authorList>
    </citation>
    <scope>NUCLEOTIDE SEQUENCE [LARGE SCALE GENOMIC DNA]</scope>
    <source>
        <strain evidence="2 3">ACD0624</strain>
    </source>
</reference>
<proteinExistence type="predicted"/>
<dbReference type="InterPro" id="IPR001810">
    <property type="entry name" value="F-box_dom"/>
</dbReference>
<dbReference type="InterPro" id="IPR036047">
    <property type="entry name" value="F-box-like_dom_sf"/>
</dbReference>
<dbReference type="CDD" id="cd09917">
    <property type="entry name" value="F-box_SF"/>
    <property type="match status" value="1"/>
</dbReference>
<gene>
    <name evidence="2" type="ORF">Q9L58_009077</name>
</gene>
<evidence type="ECO:0000313" key="2">
    <source>
        <dbReference type="EMBL" id="KAL0632046.1"/>
    </source>
</evidence>
<dbReference type="SUPFAM" id="SSF81383">
    <property type="entry name" value="F-box domain"/>
    <property type="match status" value="1"/>
</dbReference>
<dbReference type="Proteomes" id="UP001447188">
    <property type="component" value="Unassembled WGS sequence"/>
</dbReference>
<dbReference type="Pfam" id="PF12937">
    <property type="entry name" value="F-box-like"/>
    <property type="match status" value="1"/>
</dbReference>
<organism evidence="2 3">
    <name type="scientific">Discina gigas</name>
    <dbReference type="NCBI Taxonomy" id="1032678"/>
    <lineage>
        <taxon>Eukaryota</taxon>
        <taxon>Fungi</taxon>
        <taxon>Dikarya</taxon>
        <taxon>Ascomycota</taxon>
        <taxon>Pezizomycotina</taxon>
        <taxon>Pezizomycetes</taxon>
        <taxon>Pezizales</taxon>
        <taxon>Discinaceae</taxon>
        <taxon>Discina</taxon>
    </lineage>
</organism>
<evidence type="ECO:0000313" key="3">
    <source>
        <dbReference type="Proteomes" id="UP001447188"/>
    </source>
</evidence>
<accession>A0ABR3G7X2</accession>
<protein>
    <recommendedName>
        <fullName evidence="1">F-box domain-containing protein</fullName>
    </recommendedName>
</protein>
<comment type="caution">
    <text evidence="2">The sequence shown here is derived from an EMBL/GenBank/DDBJ whole genome shotgun (WGS) entry which is preliminary data.</text>
</comment>
<name>A0ABR3G7X2_9PEZI</name>
<evidence type="ECO:0000259" key="1">
    <source>
        <dbReference type="PROSITE" id="PS50181"/>
    </source>
</evidence>
<sequence>MSGPRTDSRRTDFVEQKARGVFRAVERARLQFLQKTRTPSLLRRRATRSNTFSSTAALTGSFFDYLPSELIIDIFSQTQWGDVVQLRRVSRAFKELIDAHEHVIVSNWLNPGSYLTLLSQLFYPPRSRMQDASRRPTVQYFYGLERRHVTCSQLAYYLCDKALTPMFKNESTMDRRGRKEAEMKKEQAIRAVLHFLTYSRLRLEVNKAAIAAENSDDYHMPSPTDLTTTFLAIQTSIISTFDNKTLISTHHAMHFLVNSIRLSMSPEPPHNQADEIVALMLRCQSSLKRCVEFFAADAPSASGRLKKQFMADMQEDRVDMETRFGGSKALRRMTSGHSREASKKVKAWLPRVGEVWFDAARKALAERGLKEHMPDGVYFFPDCSQELLIGCPDCRLRQP</sequence>
<keyword evidence="3" id="KW-1185">Reference proteome</keyword>
<feature type="domain" description="F-box" evidence="1">
    <location>
        <begin position="60"/>
        <end position="107"/>
    </location>
</feature>
<dbReference type="EMBL" id="JBBBZM010000191">
    <property type="protein sequence ID" value="KAL0632046.1"/>
    <property type="molecule type" value="Genomic_DNA"/>
</dbReference>
<dbReference type="PROSITE" id="PS50181">
    <property type="entry name" value="FBOX"/>
    <property type="match status" value="1"/>
</dbReference>
<dbReference type="SMART" id="SM00256">
    <property type="entry name" value="FBOX"/>
    <property type="match status" value="1"/>
</dbReference>